<name>A0A7V8FPF5_9BURK</name>
<dbReference type="SMART" id="SM00116">
    <property type="entry name" value="CBS"/>
    <property type="match status" value="2"/>
</dbReference>
<dbReference type="EMBL" id="WNDQ01000019">
    <property type="protein sequence ID" value="KAF1021649.1"/>
    <property type="molecule type" value="Genomic_DNA"/>
</dbReference>
<feature type="transmembrane region" description="Helical" evidence="3">
    <location>
        <begin position="85"/>
        <end position="103"/>
    </location>
</feature>
<gene>
    <name evidence="5" type="primary">opuCA</name>
    <name evidence="5" type="ORF">GAK30_01709</name>
</gene>
<evidence type="ECO:0000313" key="6">
    <source>
        <dbReference type="Proteomes" id="UP000461670"/>
    </source>
</evidence>
<accession>A0A7V8FPF5</accession>
<keyword evidence="3" id="KW-0472">Membrane</keyword>
<dbReference type="Gene3D" id="3.10.580.10">
    <property type="entry name" value="CBS-domain"/>
    <property type="match status" value="1"/>
</dbReference>
<protein>
    <submittedName>
        <fullName evidence="5">Carnitine transport ATP-binding protein OpuCA</fullName>
    </submittedName>
</protein>
<evidence type="ECO:0000313" key="5">
    <source>
        <dbReference type="EMBL" id="KAF1021649.1"/>
    </source>
</evidence>
<evidence type="ECO:0000259" key="4">
    <source>
        <dbReference type="PROSITE" id="PS51371"/>
    </source>
</evidence>
<dbReference type="InterPro" id="IPR046342">
    <property type="entry name" value="CBS_dom_sf"/>
</dbReference>
<feature type="region of interest" description="Disordered" evidence="2">
    <location>
        <begin position="20"/>
        <end position="45"/>
    </location>
</feature>
<proteinExistence type="predicted"/>
<dbReference type="SUPFAM" id="SSF54631">
    <property type="entry name" value="CBS-domain pair"/>
    <property type="match status" value="1"/>
</dbReference>
<feature type="transmembrane region" description="Helical" evidence="3">
    <location>
        <begin position="201"/>
        <end position="223"/>
    </location>
</feature>
<dbReference type="PROSITE" id="PS51371">
    <property type="entry name" value="CBS"/>
    <property type="match status" value="2"/>
</dbReference>
<keyword evidence="3" id="KW-1133">Transmembrane helix</keyword>
<dbReference type="InterPro" id="IPR007065">
    <property type="entry name" value="HPP"/>
</dbReference>
<dbReference type="InterPro" id="IPR058581">
    <property type="entry name" value="TM_HPP"/>
</dbReference>
<dbReference type="PANTHER" id="PTHR33741:SF5">
    <property type="entry name" value="TRANSMEMBRANE PROTEIN DDB_G0269096-RELATED"/>
    <property type="match status" value="1"/>
</dbReference>
<evidence type="ECO:0000256" key="1">
    <source>
        <dbReference type="PROSITE-ProRule" id="PRU00703"/>
    </source>
</evidence>
<sequence length="434" mass="46155">MSLICLPQPARPWCRDSGERAAMSLSPPEHPATPQAPASGAAAVLPSSPASTARQRALAEWRLALLALWPAAQAVNAREKWRACAGATLGILLAALASQWLMVGSAGAQAELARWLVAPLGASAVLVFAVPSSPLAQPWSVIGGNTLPALVGIACARWVPDAAAAAALAVGLAVGAMFALRCLHPPGGATALLMVLGGVGHFGYAFSPVLLDSALLVLAGLLYNNLTRRRWPHVHRAPAATSTGGSRFSPADFDAALARYNQVIDISRDDLEDLLRQAEASAYQRTLGDQRCADIMTPHPASVRADTSLCQAWALMRSRRVKALPVVDVQRHIVGIVTVADFMKQLDLDVHEGWGWRLRALIRPARAATTAAQTVGQVMTRQVRVASADRLLVDLVPVFSEGGHRHVPIIDAERRLVGIVTQSDLIRALYRAVR</sequence>
<dbReference type="AlphaFoldDB" id="A0A7V8FPF5"/>
<dbReference type="Proteomes" id="UP000461670">
    <property type="component" value="Unassembled WGS sequence"/>
</dbReference>
<evidence type="ECO:0000256" key="2">
    <source>
        <dbReference type="SAM" id="MobiDB-lite"/>
    </source>
</evidence>
<keyword evidence="3" id="KW-0812">Transmembrane</keyword>
<feature type="domain" description="CBS" evidence="4">
    <location>
        <begin position="379"/>
        <end position="434"/>
    </location>
</feature>
<comment type="caution">
    <text evidence="5">The sequence shown here is derived from an EMBL/GenBank/DDBJ whole genome shotgun (WGS) entry which is preliminary data.</text>
</comment>
<feature type="compositionally biased region" description="Low complexity" evidence="2">
    <location>
        <begin position="32"/>
        <end position="45"/>
    </location>
</feature>
<feature type="transmembrane region" description="Helical" evidence="3">
    <location>
        <begin position="115"/>
        <end position="133"/>
    </location>
</feature>
<dbReference type="GO" id="GO:0005524">
    <property type="term" value="F:ATP binding"/>
    <property type="evidence" value="ECO:0007669"/>
    <property type="project" value="UniProtKB-KW"/>
</dbReference>
<dbReference type="Pfam" id="PF04982">
    <property type="entry name" value="TM_HPP"/>
    <property type="match status" value="1"/>
</dbReference>
<dbReference type="PANTHER" id="PTHR33741">
    <property type="entry name" value="TRANSMEMBRANE PROTEIN DDB_G0269096-RELATED"/>
    <property type="match status" value="1"/>
</dbReference>
<feature type="domain" description="CBS" evidence="4">
    <location>
        <begin position="296"/>
        <end position="353"/>
    </location>
</feature>
<dbReference type="CDD" id="cd04600">
    <property type="entry name" value="CBS_pair_HPP_assoc"/>
    <property type="match status" value="1"/>
</dbReference>
<dbReference type="InterPro" id="IPR000644">
    <property type="entry name" value="CBS_dom"/>
</dbReference>
<evidence type="ECO:0000256" key="3">
    <source>
        <dbReference type="SAM" id="Phobius"/>
    </source>
</evidence>
<keyword evidence="5" id="KW-0067">ATP-binding</keyword>
<keyword evidence="1" id="KW-0129">CBS domain</keyword>
<feature type="transmembrane region" description="Helical" evidence="3">
    <location>
        <begin position="163"/>
        <end position="181"/>
    </location>
</feature>
<reference evidence="6" key="1">
    <citation type="journal article" date="2020" name="MBio">
        <title>Horizontal gene transfer to a defensive symbiont with a reduced genome amongst a multipartite beetle microbiome.</title>
        <authorList>
            <person name="Waterworth S.C."/>
            <person name="Florez L.V."/>
            <person name="Rees E.R."/>
            <person name="Hertweck C."/>
            <person name="Kaltenpoth M."/>
            <person name="Kwan J.C."/>
        </authorList>
    </citation>
    <scope>NUCLEOTIDE SEQUENCE [LARGE SCALE GENOMIC DNA]</scope>
</reference>
<organism evidence="5 6">
    <name type="scientific">Paracidovorax wautersii</name>
    <dbReference type="NCBI Taxonomy" id="1177982"/>
    <lineage>
        <taxon>Bacteria</taxon>
        <taxon>Pseudomonadati</taxon>
        <taxon>Pseudomonadota</taxon>
        <taxon>Betaproteobacteria</taxon>
        <taxon>Burkholderiales</taxon>
        <taxon>Comamonadaceae</taxon>
        <taxon>Paracidovorax</taxon>
    </lineage>
</organism>
<keyword evidence="5" id="KW-0547">Nucleotide-binding</keyword>
<dbReference type="Pfam" id="PF00571">
    <property type="entry name" value="CBS"/>
    <property type="match status" value="2"/>
</dbReference>